<evidence type="ECO:0000313" key="2">
    <source>
        <dbReference type="EMBL" id="SDR78491.1"/>
    </source>
</evidence>
<dbReference type="Pfam" id="PF14602">
    <property type="entry name" value="Hexapep_2"/>
    <property type="match status" value="1"/>
</dbReference>
<protein>
    <submittedName>
        <fullName evidence="2">Hexapeptide repeat of succinyl-transferase</fullName>
    </submittedName>
</protein>
<dbReference type="InterPro" id="IPR001451">
    <property type="entry name" value="Hexapep"/>
</dbReference>
<feature type="region of interest" description="Disordered" evidence="1">
    <location>
        <begin position="191"/>
        <end position="220"/>
    </location>
</feature>
<dbReference type="PANTHER" id="PTHR43300">
    <property type="entry name" value="ACETYLTRANSFERASE"/>
    <property type="match status" value="1"/>
</dbReference>
<dbReference type="STRING" id="117157.SAMN04489717_0552"/>
<dbReference type="CDD" id="cd03358">
    <property type="entry name" value="LbH_WxcM_N_like"/>
    <property type="match status" value="1"/>
</dbReference>
<evidence type="ECO:0000256" key="1">
    <source>
        <dbReference type="SAM" id="MobiDB-lite"/>
    </source>
</evidence>
<keyword evidence="3" id="KW-1185">Reference proteome</keyword>
<keyword evidence="2" id="KW-0808">Transferase</keyword>
<dbReference type="GO" id="GO:0016740">
    <property type="term" value="F:transferase activity"/>
    <property type="evidence" value="ECO:0007669"/>
    <property type="project" value="UniProtKB-KW"/>
</dbReference>
<dbReference type="InterPro" id="IPR050179">
    <property type="entry name" value="Trans_hexapeptide_repeat"/>
</dbReference>
<dbReference type="PANTHER" id="PTHR43300:SF4">
    <property type="entry name" value="ACYL-[ACYL-CARRIER-PROTEIN]--UDP-N-ACETYLGLUCOSAMINE O-ACYLTRANSFERASE"/>
    <property type="match status" value="1"/>
</dbReference>
<dbReference type="EMBL" id="LT629732">
    <property type="protein sequence ID" value="SDR78491.1"/>
    <property type="molecule type" value="Genomic_DNA"/>
</dbReference>
<organism evidence="2 3">
    <name type="scientific">Actinopolymorpha singaporensis</name>
    <dbReference type="NCBI Taxonomy" id="117157"/>
    <lineage>
        <taxon>Bacteria</taxon>
        <taxon>Bacillati</taxon>
        <taxon>Actinomycetota</taxon>
        <taxon>Actinomycetes</taxon>
        <taxon>Propionibacteriales</taxon>
        <taxon>Actinopolymorphaceae</taxon>
        <taxon>Actinopolymorpha</taxon>
    </lineage>
</organism>
<accession>A0A1H1LVD7</accession>
<dbReference type="RefSeq" id="WP_092650252.1">
    <property type="nucleotide sequence ID" value="NZ_LT629732.1"/>
</dbReference>
<dbReference type="OrthoDB" id="2643438at2"/>
<dbReference type="AlphaFoldDB" id="A0A1H1LVD7"/>
<dbReference type="InterPro" id="IPR011004">
    <property type="entry name" value="Trimer_LpxA-like_sf"/>
</dbReference>
<dbReference type="Proteomes" id="UP000198983">
    <property type="component" value="Chromosome I"/>
</dbReference>
<feature type="compositionally biased region" description="Basic and acidic residues" evidence="1">
    <location>
        <begin position="192"/>
        <end position="220"/>
    </location>
</feature>
<gene>
    <name evidence="2" type="ORF">SAMN04489717_0552</name>
</gene>
<dbReference type="SUPFAM" id="SSF51161">
    <property type="entry name" value="Trimeric LpxA-like enzymes"/>
    <property type="match status" value="1"/>
</dbReference>
<dbReference type="Pfam" id="PF00132">
    <property type="entry name" value="Hexapep"/>
    <property type="match status" value="1"/>
</dbReference>
<evidence type="ECO:0000313" key="3">
    <source>
        <dbReference type="Proteomes" id="UP000198983"/>
    </source>
</evidence>
<reference evidence="2 3" key="1">
    <citation type="submission" date="2016-10" db="EMBL/GenBank/DDBJ databases">
        <authorList>
            <person name="de Groot N.N."/>
        </authorList>
    </citation>
    <scope>NUCLEOTIDE SEQUENCE [LARGE SCALE GENOMIC DNA]</scope>
    <source>
        <strain evidence="2 3">DSM 22024</strain>
    </source>
</reference>
<sequence length="220" mass="23222">MSALFVANSADVHSTARVGEGTAVWHLAQVREDAVIGADCIVGRGAYVGAGVRIGDRVKMQNHALVYEPAVLEDGVFVGPAVVLTNDQYPRSVDPDGTLKRAADWEAVGVTVREGASLGARSVCVAPVTVGRWAMVAAGAVVVQDVPDFALVVGVPARRVGWVGRAGVRLEGRGAGRWLCPRTGATYTERGGLLREDVHDGRREGRRGREVESSSAGREQ</sequence>
<proteinExistence type="predicted"/>
<dbReference type="Gene3D" id="2.160.10.10">
    <property type="entry name" value="Hexapeptide repeat proteins"/>
    <property type="match status" value="1"/>
</dbReference>
<name>A0A1H1LVD7_9ACTN</name>